<gene>
    <name evidence="1" type="ORF">HX89_13555</name>
</gene>
<evidence type="ECO:0000313" key="2">
    <source>
        <dbReference type="Proteomes" id="UP000027986"/>
    </source>
</evidence>
<dbReference type="EMBL" id="CP008889">
    <property type="protein sequence ID" value="AIF41770.1"/>
    <property type="molecule type" value="Genomic_DNA"/>
</dbReference>
<dbReference type="RefSeq" id="WP_038569749.1">
    <property type="nucleotide sequence ID" value="NZ_CP008889.1"/>
</dbReference>
<name>A0A075JIZ8_9MICO</name>
<dbReference type="HOGENOM" id="CLU_854500_0_0_11"/>
<dbReference type="AlphaFoldDB" id="A0A075JIZ8"/>
<dbReference type="GeneID" id="41842059"/>
<organism evidence="1 2">
    <name type="scientific">Dermacoccus nishinomiyaensis</name>
    <dbReference type="NCBI Taxonomy" id="1274"/>
    <lineage>
        <taxon>Bacteria</taxon>
        <taxon>Bacillati</taxon>
        <taxon>Actinomycetota</taxon>
        <taxon>Actinomycetes</taxon>
        <taxon>Micrococcales</taxon>
        <taxon>Dermacoccaceae</taxon>
        <taxon>Dermacoccus</taxon>
    </lineage>
</organism>
<evidence type="ECO:0000313" key="1">
    <source>
        <dbReference type="EMBL" id="AIF41770.1"/>
    </source>
</evidence>
<dbReference type="OrthoDB" id="9876755at2"/>
<dbReference type="Proteomes" id="UP000027986">
    <property type="component" value="Chromosome"/>
</dbReference>
<sequence length="325" mass="34232">MRRSIIITIAVAVLGIIGAVSAFALSSRIGAPGGHGGSEPAQPDPAIARDIENAVRHQPGVANSRVVMKVNCTDGCQGRDHEFTVDVTLTDDASARHVLDANRTINELYPRTAPPEWARSPGRIRFSLHSPQDGGLIVPTTNGSHGTASSPTRAGALTSTQVDAFLAAARVNPSSSASWSSSGRDDAPSFVVRSTIKTSDCATLDAMAANTVTALSAIRRKGTPAEFHFRCEHAAGEVPIGATTHTTGWSTMTHTLSRLMTPPAGSRSYRRDGVYLKYKHDSAVLTVTGEPSNATSEVKNDATTVVAQLRALEVPTPTLDLRPPP</sequence>
<proteinExistence type="predicted"/>
<keyword evidence="2" id="KW-1185">Reference proteome</keyword>
<accession>A0A075JIZ8</accession>
<dbReference type="KEGG" id="dni:HX89_13555"/>
<protein>
    <submittedName>
        <fullName evidence="1">Uncharacterized protein</fullName>
    </submittedName>
</protein>
<reference evidence="1 2" key="1">
    <citation type="submission" date="2014-07" db="EMBL/GenBank/DDBJ databases">
        <title>Genome Sequencing of Dermacoccus nishinomiyaensis.</title>
        <authorList>
            <person name="Hong K.W."/>
            <person name="Chan K.G."/>
        </authorList>
    </citation>
    <scope>NUCLEOTIDE SEQUENCE [LARGE SCALE GENOMIC DNA]</scope>
    <source>
        <strain evidence="1 2">M25</strain>
    </source>
</reference>